<dbReference type="PANTHER" id="PTHR19211:SF117">
    <property type="entry name" value="ATP-BINDING CASSETTE SUB-FAMILY F MEMBER 3"/>
    <property type="match status" value="1"/>
</dbReference>
<dbReference type="InterPro" id="IPR027417">
    <property type="entry name" value="P-loop_NTPase"/>
</dbReference>
<organism evidence="3 4">
    <name type="scientific">Streblomastix strix</name>
    <dbReference type="NCBI Taxonomy" id="222440"/>
    <lineage>
        <taxon>Eukaryota</taxon>
        <taxon>Metamonada</taxon>
        <taxon>Preaxostyla</taxon>
        <taxon>Oxymonadida</taxon>
        <taxon>Streblomastigidae</taxon>
        <taxon>Streblomastix</taxon>
    </lineage>
</organism>
<dbReference type="Proteomes" id="UP000324800">
    <property type="component" value="Unassembled WGS sequence"/>
</dbReference>
<feature type="domain" description="ABC transporter" evidence="2">
    <location>
        <begin position="6"/>
        <end position="44"/>
    </location>
</feature>
<dbReference type="EMBL" id="SNRW01008571">
    <property type="protein sequence ID" value="KAA6379321.1"/>
    <property type="molecule type" value="Genomic_DNA"/>
</dbReference>
<dbReference type="GO" id="GO:0016887">
    <property type="term" value="F:ATP hydrolysis activity"/>
    <property type="evidence" value="ECO:0007669"/>
    <property type="project" value="InterPro"/>
</dbReference>
<proteinExistence type="predicted"/>
<reference evidence="3 4" key="1">
    <citation type="submission" date="2019-03" db="EMBL/GenBank/DDBJ databases">
        <title>Single cell metagenomics reveals metabolic interactions within the superorganism composed of flagellate Streblomastix strix and complex community of Bacteroidetes bacteria on its surface.</title>
        <authorList>
            <person name="Treitli S.C."/>
            <person name="Kolisko M."/>
            <person name="Husnik F."/>
            <person name="Keeling P."/>
            <person name="Hampl V."/>
        </authorList>
    </citation>
    <scope>NUCLEOTIDE SEQUENCE [LARGE SCALE GENOMIC DNA]</scope>
    <source>
        <strain evidence="3">ST1C</strain>
    </source>
</reference>
<evidence type="ECO:0000313" key="4">
    <source>
        <dbReference type="Proteomes" id="UP000324800"/>
    </source>
</evidence>
<accession>A0A5J4VA45</accession>
<protein>
    <recommendedName>
        <fullName evidence="2">ABC transporter domain-containing protein</fullName>
    </recommendedName>
</protein>
<dbReference type="AlphaFoldDB" id="A0A5J4VA45"/>
<comment type="caution">
    <text evidence="3">The sequence shown here is derived from an EMBL/GenBank/DDBJ whole genome shotgun (WGS) entry which is preliminary data.</text>
</comment>
<sequence length="55" mass="6296">GLGFSDEDMTLPSKKFSGGWRMRISLGRAIFREPQFLYLNEPTNHLDLHGSLFIV</sequence>
<dbReference type="OrthoDB" id="2110130at2759"/>
<dbReference type="InterPro" id="IPR050611">
    <property type="entry name" value="ABCF"/>
</dbReference>
<feature type="non-terminal residue" evidence="3">
    <location>
        <position position="1"/>
    </location>
</feature>
<dbReference type="Pfam" id="PF00005">
    <property type="entry name" value="ABC_tran"/>
    <property type="match status" value="1"/>
</dbReference>
<evidence type="ECO:0000256" key="1">
    <source>
        <dbReference type="ARBA" id="ARBA00022737"/>
    </source>
</evidence>
<dbReference type="SUPFAM" id="SSF52540">
    <property type="entry name" value="P-loop containing nucleoside triphosphate hydrolases"/>
    <property type="match status" value="1"/>
</dbReference>
<dbReference type="InterPro" id="IPR003439">
    <property type="entry name" value="ABC_transporter-like_ATP-bd"/>
</dbReference>
<evidence type="ECO:0000313" key="3">
    <source>
        <dbReference type="EMBL" id="KAA6379321.1"/>
    </source>
</evidence>
<evidence type="ECO:0000259" key="2">
    <source>
        <dbReference type="Pfam" id="PF00005"/>
    </source>
</evidence>
<dbReference type="Gene3D" id="3.40.50.300">
    <property type="entry name" value="P-loop containing nucleotide triphosphate hydrolases"/>
    <property type="match status" value="1"/>
</dbReference>
<gene>
    <name evidence="3" type="ORF">EZS28_025152</name>
</gene>
<dbReference type="PANTHER" id="PTHR19211">
    <property type="entry name" value="ATP-BINDING TRANSPORT PROTEIN-RELATED"/>
    <property type="match status" value="1"/>
</dbReference>
<keyword evidence="1" id="KW-0677">Repeat</keyword>
<dbReference type="GO" id="GO:0005524">
    <property type="term" value="F:ATP binding"/>
    <property type="evidence" value="ECO:0007669"/>
    <property type="project" value="InterPro"/>
</dbReference>
<name>A0A5J4VA45_9EUKA</name>